<organism evidence="6 7">
    <name type="scientific">Rhodopseudomonas palustris (strain HaA2)</name>
    <dbReference type="NCBI Taxonomy" id="316058"/>
    <lineage>
        <taxon>Bacteria</taxon>
        <taxon>Pseudomonadati</taxon>
        <taxon>Pseudomonadota</taxon>
        <taxon>Alphaproteobacteria</taxon>
        <taxon>Hyphomicrobiales</taxon>
        <taxon>Nitrobacteraceae</taxon>
        <taxon>Rhodopseudomonas</taxon>
    </lineage>
</organism>
<dbReference type="PROSITE" id="PS00687">
    <property type="entry name" value="ALDEHYDE_DEHYDR_GLU"/>
    <property type="match status" value="1"/>
</dbReference>
<proteinExistence type="inferred from homology"/>
<name>Q2IVF5_RHOP2</name>
<accession>Q2IVF5</accession>
<dbReference type="InterPro" id="IPR051020">
    <property type="entry name" value="ALDH-related_metabolic_enz"/>
</dbReference>
<sequence>MQADKDGRFVVYNPWTAQEAFTTPGTSEQRVDEIAREAKAAFYQHLKTPGHVRAEWIHGAAAALERARSEIVEAMIAHIGKPRKTAEMEVRRSVAFIAACAQHLHALGGHLLPLDMVPAGVGSVGFARRMPYGVVAAVTPFNAPSNLLVQKLAPALATGNAVVIKPSLEGTRIAEMIARAFVTGGVPEGLVWVVPGDRAEALGLAGHRDVDLVTLTGGTAAGDALARAAGAKRFLGELGGNSPNIVAADADIEDAVKRIVPSSFEASGQQCISTQRIIVEAPVFDRFLALFVEETKRLKVGDPAAADTDLGPVVSRVSAERIAAMIEDARALGARVISCGEIRDCVIPPTIVVEPPAAARLIREEVFGPVVVVLRAADVDDAIRIANDCEFGLQGSCFTASLSTALRVADEVRVGSLWINEASRFRLDNYPFGGMGRSGVGREGLPYALEEYTQLKFTGMRGV</sequence>
<dbReference type="GO" id="GO:0008911">
    <property type="term" value="F:lactaldehyde dehydrogenase (NAD+) activity"/>
    <property type="evidence" value="ECO:0007669"/>
    <property type="project" value="TreeGrafter"/>
</dbReference>
<evidence type="ECO:0000256" key="1">
    <source>
        <dbReference type="ARBA" id="ARBA00009986"/>
    </source>
</evidence>
<dbReference type="HOGENOM" id="CLU_005391_1_0_5"/>
<evidence type="ECO:0000259" key="5">
    <source>
        <dbReference type="Pfam" id="PF00171"/>
    </source>
</evidence>
<dbReference type="PANTHER" id="PTHR42991:SF1">
    <property type="entry name" value="ALDEHYDE DEHYDROGENASE"/>
    <property type="match status" value="1"/>
</dbReference>
<reference evidence="6 7" key="1">
    <citation type="submission" date="2006-01" db="EMBL/GenBank/DDBJ databases">
        <title>Complete sequence of Rhodopseudomonas palustris HaA2.</title>
        <authorList>
            <consortium name="US DOE Joint Genome Institute"/>
            <person name="Copeland A."/>
            <person name="Lucas S."/>
            <person name="Lapidus A."/>
            <person name="Barry K."/>
            <person name="Detter J.C."/>
            <person name="Glavina T."/>
            <person name="Hammon N."/>
            <person name="Israni S."/>
            <person name="Pitluck S."/>
            <person name="Chain P."/>
            <person name="Malfatti S."/>
            <person name="Shin M."/>
            <person name="Vergez L."/>
            <person name="Schmutz J."/>
            <person name="Larimer F."/>
            <person name="Land M."/>
            <person name="Hauser L."/>
            <person name="Pelletier D.A."/>
            <person name="Kyrpides N."/>
            <person name="Anderson I."/>
            <person name="Oda Y."/>
            <person name="Harwood C.S."/>
            <person name="Richardson P."/>
        </authorList>
    </citation>
    <scope>NUCLEOTIDE SEQUENCE [LARGE SCALE GENOMIC DNA]</scope>
    <source>
        <strain evidence="6 7">HaA2</strain>
    </source>
</reference>
<dbReference type="SUPFAM" id="SSF53720">
    <property type="entry name" value="ALDH-like"/>
    <property type="match status" value="1"/>
</dbReference>
<dbReference type="Proteomes" id="UP000008809">
    <property type="component" value="Chromosome"/>
</dbReference>
<keyword evidence="2 4" id="KW-0560">Oxidoreductase</keyword>
<dbReference type="EMBL" id="CP000250">
    <property type="protein sequence ID" value="ABD07805.1"/>
    <property type="molecule type" value="Genomic_DNA"/>
</dbReference>
<dbReference type="PANTHER" id="PTHR42991">
    <property type="entry name" value="ALDEHYDE DEHYDROGENASE"/>
    <property type="match status" value="1"/>
</dbReference>
<dbReference type="eggNOG" id="COG1012">
    <property type="taxonomic scope" value="Bacteria"/>
</dbReference>
<keyword evidence="7" id="KW-1185">Reference proteome</keyword>
<dbReference type="InterPro" id="IPR016162">
    <property type="entry name" value="Ald_DH_N"/>
</dbReference>
<protein>
    <submittedName>
        <fullName evidence="6">Aldehyde dehydrogenase</fullName>
    </submittedName>
</protein>
<dbReference type="RefSeq" id="WP_011441989.1">
    <property type="nucleotide sequence ID" value="NC_007778.1"/>
</dbReference>
<dbReference type="OrthoDB" id="9761688at2"/>
<dbReference type="InterPro" id="IPR029510">
    <property type="entry name" value="Ald_DH_CS_GLU"/>
</dbReference>
<dbReference type="InterPro" id="IPR015590">
    <property type="entry name" value="Aldehyde_DH_dom"/>
</dbReference>
<dbReference type="InterPro" id="IPR016163">
    <property type="entry name" value="Ald_DH_C"/>
</dbReference>
<gene>
    <name evidence="6" type="ordered locus">RPB_3107</name>
</gene>
<dbReference type="STRING" id="316058.RPB_3107"/>
<feature type="domain" description="Aldehyde dehydrogenase" evidence="5">
    <location>
        <begin position="5"/>
        <end position="457"/>
    </location>
</feature>
<dbReference type="AlphaFoldDB" id="Q2IVF5"/>
<evidence type="ECO:0000256" key="4">
    <source>
        <dbReference type="RuleBase" id="RU003345"/>
    </source>
</evidence>
<evidence type="ECO:0000313" key="6">
    <source>
        <dbReference type="EMBL" id="ABD07805.1"/>
    </source>
</evidence>
<dbReference type="InterPro" id="IPR016161">
    <property type="entry name" value="Ald_DH/histidinol_DH"/>
</dbReference>
<dbReference type="Gene3D" id="3.40.309.10">
    <property type="entry name" value="Aldehyde Dehydrogenase, Chain A, domain 2"/>
    <property type="match status" value="1"/>
</dbReference>
<dbReference type="KEGG" id="rpb:RPB_3107"/>
<evidence type="ECO:0000256" key="3">
    <source>
        <dbReference type="PROSITE-ProRule" id="PRU10007"/>
    </source>
</evidence>
<evidence type="ECO:0000313" key="7">
    <source>
        <dbReference type="Proteomes" id="UP000008809"/>
    </source>
</evidence>
<feature type="active site" evidence="3">
    <location>
        <position position="237"/>
    </location>
</feature>
<dbReference type="Pfam" id="PF00171">
    <property type="entry name" value="Aldedh"/>
    <property type="match status" value="1"/>
</dbReference>
<evidence type="ECO:0000256" key="2">
    <source>
        <dbReference type="ARBA" id="ARBA00023002"/>
    </source>
</evidence>
<comment type="similarity">
    <text evidence="1 4">Belongs to the aldehyde dehydrogenase family.</text>
</comment>
<dbReference type="Gene3D" id="3.40.605.10">
    <property type="entry name" value="Aldehyde Dehydrogenase, Chain A, domain 1"/>
    <property type="match status" value="1"/>
</dbReference>